<comment type="subcellular location">
    <subcellularLocation>
        <location evidence="1">Membrane</location>
        <topology evidence="1">Multi-pass membrane protein</topology>
    </subcellularLocation>
</comment>
<dbReference type="KEGG" id="ngr:NAEGRDRAFT_70390"/>
<evidence type="ECO:0000256" key="4">
    <source>
        <dbReference type="ARBA" id="ARBA00023136"/>
    </source>
</evidence>
<dbReference type="AlphaFoldDB" id="D2VN69"/>
<dbReference type="eggNOG" id="KOG4463">
    <property type="taxonomic scope" value="Eukaryota"/>
</dbReference>
<evidence type="ECO:0000259" key="6">
    <source>
        <dbReference type="Pfam" id="PF01694"/>
    </source>
</evidence>
<proteinExistence type="predicted"/>
<dbReference type="OrthoDB" id="272778at2759"/>
<dbReference type="OMA" id="NTIQWTE"/>
<accession>D2VN69</accession>
<dbReference type="VEuPathDB" id="AmoebaDB:NAEGRDRAFT_70390"/>
<dbReference type="Proteomes" id="UP000006671">
    <property type="component" value="Unassembled WGS sequence"/>
</dbReference>
<protein>
    <submittedName>
        <fullName evidence="7">Predicted protein</fullName>
    </submittedName>
</protein>
<evidence type="ECO:0000313" key="7">
    <source>
        <dbReference type="EMBL" id="EFC41691.1"/>
    </source>
</evidence>
<feature type="transmembrane region" description="Helical" evidence="5">
    <location>
        <begin position="140"/>
        <end position="158"/>
    </location>
</feature>
<keyword evidence="8" id="KW-1185">Reference proteome</keyword>
<dbReference type="InParanoid" id="D2VN69"/>
<organism evidence="8">
    <name type="scientific">Naegleria gruberi</name>
    <name type="common">Amoeba</name>
    <dbReference type="NCBI Taxonomy" id="5762"/>
    <lineage>
        <taxon>Eukaryota</taxon>
        <taxon>Discoba</taxon>
        <taxon>Heterolobosea</taxon>
        <taxon>Tetramitia</taxon>
        <taxon>Eutetramitia</taxon>
        <taxon>Vahlkampfiidae</taxon>
        <taxon>Naegleria</taxon>
    </lineage>
</organism>
<keyword evidence="3 5" id="KW-1133">Transmembrane helix</keyword>
<dbReference type="InterPro" id="IPR035952">
    <property type="entry name" value="Rhomboid-like_sf"/>
</dbReference>
<name>D2VN69_NAEGR</name>
<evidence type="ECO:0000256" key="1">
    <source>
        <dbReference type="ARBA" id="ARBA00004141"/>
    </source>
</evidence>
<dbReference type="InterPro" id="IPR022764">
    <property type="entry name" value="Peptidase_S54_rhomboid_dom"/>
</dbReference>
<feature type="transmembrane region" description="Helical" evidence="5">
    <location>
        <begin position="39"/>
        <end position="57"/>
    </location>
</feature>
<dbReference type="Gene3D" id="1.20.1540.10">
    <property type="entry name" value="Rhomboid-like"/>
    <property type="match status" value="1"/>
</dbReference>
<dbReference type="EMBL" id="GG738884">
    <property type="protein sequence ID" value="EFC41691.1"/>
    <property type="molecule type" value="Genomic_DNA"/>
</dbReference>
<dbReference type="SUPFAM" id="SSF144091">
    <property type="entry name" value="Rhomboid-like"/>
    <property type="match status" value="1"/>
</dbReference>
<keyword evidence="2 5" id="KW-0812">Transmembrane</keyword>
<gene>
    <name evidence="7" type="ORF">NAEGRDRAFT_70390</name>
</gene>
<keyword evidence="4 5" id="KW-0472">Membrane</keyword>
<feature type="transmembrane region" description="Helical" evidence="5">
    <location>
        <begin position="77"/>
        <end position="101"/>
    </location>
</feature>
<dbReference type="RefSeq" id="XP_002674435.1">
    <property type="nucleotide sequence ID" value="XM_002674389.1"/>
</dbReference>
<dbReference type="STRING" id="5762.D2VN69"/>
<evidence type="ECO:0000256" key="5">
    <source>
        <dbReference type="SAM" id="Phobius"/>
    </source>
</evidence>
<sequence>MIPPQAANNHQQRPTNLQALHQQHQHSLRTTSGFTNAPFSKSILGLVVILNFMKALLGRDRLDFSPKLSVFRSIVQYGFTGHFVFSTNIELLLGCIAIYFFRLFERHWGSQKFAKFYLFTTYASFILQYVLTSSLTSRKMLISGPYGFLFAALLVYIIDIPSTANLKLFNMIPITDKQTIYVVFVQLILSSFPQTLVPALSGALAGTIYQYILCRVLKLDRKIKFPKIVLALADQIKQTIQGSPVNTTNANNNSRWNFRTRIERCFE</sequence>
<dbReference type="GO" id="GO:0004252">
    <property type="term" value="F:serine-type endopeptidase activity"/>
    <property type="evidence" value="ECO:0007669"/>
    <property type="project" value="InterPro"/>
</dbReference>
<evidence type="ECO:0000256" key="2">
    <source>
        <dbReference type="ARBA" id="ARBA00022692"/>
    </source>
</evidence>
<dbReference type="PANTHER" id="PTHR43066:SF21">
    <property type="entry name" value="UBIQUITIN-ASSOCIATED DOMAIN-CONTAINING PROTEIN 2"/>
    <property type="match status" value="1"/>
</dbReference>
<feature type="transmembrane region" description="Helical" evidence="5">
    <location>
        <begin position="113"/>
        <end position="131"/>
    </location>
</feature>
<dbReference type="GeneID" id="8851235"/>
<dbReference type="PANTHER" id="PTHR43066">
    <property type="entry name" value="RHOMBOID-RELATED PROTEIN"/>
    <property type="match status" value="1"/>
</dbReference>
<dbReference type="GO" id="GO:0016020">
    <property type="term" value="C:membrane"/>
    <property type="evidence" value="ECO:0007669"/>
    <property type="project" value="UniProtKB-SubCell"/>
</dbReference>
<feature type="transmembrane region" description="Helical" evidence="5">
    <location>
        <begin position="196"/>
        <end position="217"/>
    </location>
</feature>
<evidence type="ECO:0000256" key="3">
    <source>
        <dbReference type="ARBA" id="ARBA00022989"/>
    </source>
</evidence>
<feature type="domain" description="Peptidase S54 rhomboid" evidence="6">
    <location>
        <begin position="79"/>
        <end position="215"/>
    </location>
</feature>
<reference evidence="7 8" key="1">
    <citation type="journal article" date="2010" name="Cell">
        <title>The genome of Naegleria gruberi illuminates early eukaryotic versatility.</title>
        <authorList>
            <person name="Fritz-Laylin L.K."/>
            <person name="Prochnik S.E."/>
            <person name="Ginger M.L."/>
            <person name="Dacks J.B."/>
            <person name="Carpenter M.L."/>
            <person name="Field M.C."/>
            <person name="Kuo A."/>
            <person name="Paredez A."/>
            <person name="Chapman J."/>
            <person name="Pham J."/>
            <person name="Shu S."/>
            <person name="Neupane R."/>
            <person name="Cipriano M."/>
            <person name="Mancuso J."/>
            <person name="Tu H."/>
            <person name="Salamov A."/>
            <person name="Lindquist E."/>
            <person name="Shapiro H."/>
            <person name="Lucas S."/>
            <person name="Grigoriev I.V."/>
            <person name="Cande W.Z."/>
            <person name="Fulton C."/>
            <person name="Rokhsar D.S."/>
            <person name="Dawson S.C."/>
        </authorList>
    </citation>
    <scope>NUCLEOTIDE SEQUENCE [LARGE SCALE GENOMIC DNA]</scope>
    <source>
        <strain evidence="7 8">NEG-M</strain>
    </source>
</reference>
<dbReference type="Pfam" id="PF01694">
    <property type="entry name" value="Rhomboid"/>
    <property type="match status" value="1"/>
</dbReference>
<evidence type="ECO:0000313" key="8">
    <source>
        <dbReference type="Proteomes" id="UP000006671"/>
    </source>
</evidence>